<sequence length="616" mass="68401">MSSGLESCLSSALGTAHNFAAAVQYFAAAQCLLSHQILPDAKVADQDTFDFIVVGAGSAGSAVASRLSENKNWKVLIIEAGPDAPLEADIPGTETSLIGSEYDWKYETENNGISSQGLINGSVSWPRGKMFGGCSSINAMIYIKGNKQDYQSWYDAGNKEWSVEEVLRCFRKAENLQNQEMCNNATISKTYGHDGMVVINKFNSTYDWFLEKLLDSWNEMGFRRVPDLNMENIMTCGYITVNAANGIRQSTDRAYLMPAANRENLKILKSALVTKVLIDENKTAYGVEVEKDGKKKTFYASREVILSAGPLSSPQLLMLSGVGPAKHLQEHGIPVILDSPMVGQNLNDHSTFTIFTFADLPIDTPSESDAHLNFINYLANRHGPLSTSDFITSAIALYSTENNPTHANCQNHITIIPRNTAGFKANFQKIFRFNDTVIEPLAELNKKHASLAFHFHYLHHRSKGNVSLRSDNPHDNPRIYYNYFEDSRDLEDAAKGIKIATRILNTEYFKSINAFLPRINVPACDEFEVDSIKYWKCIVLNLVATVFHPIGTCQMGCYKNMSVVDSRLRVHGLQNLRVIDSSIMPSQISGNTNAASIMIGERGAELVQEDALQQNK</sequence>
<evidence type="ECO:0000313" key="1">
    <source>
        <dbReference type="EMBL" id="KAJ8728014.1"/>
    </source>
</evidence>
<comment type="caution">
    <text evidence="1">The sequence shown here is derived from an EMBL/GenBank/DDBJ whole genome shotgun (WGS) entry which is preliminary data.</text>
</comment>
<protein>
    <submittedName>
        <fullName evidence="1">Uncharacterized protein</fullName>
    </submittedName>
</protein>
<dbReference type="Proteomes" id="UP001231649">
    <property type="component" value="Chromosome 9"/>
</dbReference>
<accession>A0ACC2R244</accession>
<evidence type="ECO:0000313" key="2">
    <source>
        <dbReference type="Proteomes" id="UP001231649"/>
    </source>
</evidence>
<organism evidence="1 2">
    <name type="scientific">Mythimna loreyi</name>
    <dbReference type="NCBI Taxonomy" id="667449"/>
    <lineage>
        <taxon>Eukaryota</taxon>
        <taxon>Metazoa</taxon>
        <taxon>Ecdysozoa</taxon>
        <taxon>Arthropoda</taxon>
        <taxon>Hexapoda</taxon>
        <taxon>Insecta</taxon>
        <taxon>Pterygota</taxon>
        <taxon>Neoptera</taxon>
        <taxon>Endopterygota</taxon>
        <taxon>Lepidoptera</taxon>
        <taxon>Glossata</taxon>
        <taxon>Ditrysia</taxon>
        <taxon>Noctuoidea</taxon>
        <taxon>Noctuidae</taxon>
        <taxon>Noctuinae</taxon>
        <taxon>Hadenini</taxon>
        <taxon>Mythimna</taxon>
    </lineage>
</organism>
<name>A0ACC2R244_9NEOP</name>
<dbReference type="EMBL" id="CM056785">
    <property type="protein sequence ID" value="KAJ8728014.1"/>
    <property type="molecule type" value="Genomic_DNA"/>
</dbReference>
<gene>
    <name evidence="1" type="ORF">PYW08_016399</name>
</gene>
<keyword evidence="2" id="KW-1185">Reference proteome</keyword>
<proteinExistence type="predicted"/>
<reference evidence="1" key="1">
    <citation type="submission" date="2023-03" db="EMBL/GenBank/DDBJ databases">
        <title>Chromosome-level genomes of two armyworms, Mythimna separata and Mythimna loreyi, provide insights into the biosynthesis and reception of sex pheromones.</title>
        <authorList>
            <person name="Zhao H."/>
        </authorList>
    </citation>
    <scope>NUCLEOTIDE SEQUENCE</scope>
    <source>
        <strain evidence="1">BeijingLab</strain>
    </source>
</reference>